<dbReference type="Proteomes" id="UP000324222">
    <property type="component" value="Unassembled WGS sequence"/>
</dbReference>
<comment type="caution">
    <text evidence="1">The sequence shown here is derived from an EMBL/GenBank/DDBJ whole genome shotgun (WGS) entry which is preliminary data.</text>
</comment>
<accession>A0A5B7HUT7</accession>
<evidence type="ECO:0000313" key="2">
    <source>
        <dbReference type="Proteomes" id="UP000324222"/>
    </source>
</evidence>
<evidence type="ECO:0000313" key="1">
    <source>
        <dbReference type="EMBL" id="MPC76791.1"/>
    </source>
</evidence>
<organism evidence="1 2">
    <name type="scientific">Portunus trituberculatus</name>
    <name type="common">Swimming crab</name>
    <name type="synonym">Neptunus trituberculatus</name>
    <dbReference type="NCBI Taxonomy" id="210409"/>
    <lineage>
        <taxon>Eukaryota</taxon>
        <taxon>Metazoa</taxon>
        <taxon>Ecdysozoa</taxon>
        <taxon>Arthropoda</taxon>
        <taxon>Crustacea</taxon>
        <taxon>Multicrustacea</taxon>
        <taxon>Malacostraca</taxon>
        <taxon>Eumalacostraca</taxon>
        <taxon>Eucarida</taxon>
        <taxon>Decapoda</taxon>
        <taxon>Pleocyemata</taxon>
        <taxon>Brachyura</taxon>
        <taxon>Eubrachyura</taxon>
        <taxon>Portunoidea</taxon>
        <taxon>Portunidae</taxon>
        <taxon>Portuninae</taxon>
        <taxon>Portunus</taxon>
    </lineage>
</organism>
<keyword evidence="2" id="KW-1185">Reference proteome</keyword>
<reference evidence="1 2" key="1">
    <citation type="submission" date="2019-05" db="EMBL/GenBank/DDBJ databases">
        <title>Another draft genome of Portunus trituberculatus and its Hox gene families provides insights of decapod evolution.</title>
        <authorList>
            <person name="Jeong J.-H."/>
            <person name="Song I."/>
            <person name="Kim S."/>
            <person name="Choi T."/>
            <person name="Kim D."/>
            <person name="Ryu S."/>
            <person name="Kim W."/>
        </authorList>
    </citation>
    <scope>NUCLEOTIDE SEQUENCE [LARGE SCALE GENOMIC DNA]</scope>
    <source>
        <tissue evidence="1">Muscle</tissue>
    </source>
</reference>
<dbReference type="EMBL" id="VSRR010044227">
    <property type="protein sequence ID" value="MPC76791.1"/>
    <property type="molecule type" value="Genomic_DNA"/>
</dbReference>
<gene>
    <name evidence="1" type="ORF">E2C01_071223</name>
</gene>
<sequence length="18" mass="2238">MNESWDRDGRGEMGKWRQ</sequence>
<protein>
    <submittedName>
        <fullName evidence="1">Uncharacterized protein</fullName>
    </submittedName>
</protein>
<proteinExistence type="predicted"/>
<dbReference type="AlphaFoldDB" id="A0A5B7HUT7"/>
<name>A0A5B7HUT7_PORTR</name>